<comment type="caution">
    <text evidence="5">The sequence shown here is derived from an EMBL/GenBank/DDBJ whole genome shotgun (WGS) entry which is preliminary data.</text>
</comment>
<dbReference type="InterPro" id="IPR000524">
    <property type="entry name" value="Tscrpt_reg_HTH_GntR"/>
</dbReference>
<evidence type="ECO:0000313" key="5">
    <source>
        <dbReference type="EMBL" id="MBB6557608.1"/>
    </source>
</evidence>
<dbReference type="SUPFAM" id="SSF46785">
    <property type="entry name" value="Winged helix' DNA-binding domain"/>
    <property type="match status" value="1"/>
</dbReference>
<proteinExistence type="predicted"/>
<evidence type="ECO:0000256" key="3">
    <source>
        <dbReference type="ARBA" id="ARBA00023163"/>
    </source>
</evidence>
<dbReference type="SMART" id="SM00345">
    <property type="entry name" value="HTH_GNTR"/>
    <property type="match status" value="1"/>
</dbReference>
<dbReference type="Pfam" id="PF00392">
    <property type="entry name" value="GntR"/>
    <property type="match status" value="1"/>
</dbReference>
<dbReference type="RefSeq" id="WP_184855052.1">
    <property type="nucleotide sequence ID" value="NZ_JACHLK010000001.1"/>
</dbReference>
<dbReference type="Proteomes" id="UP000575083">
    <property type="component" value="Unassembled WGS sequence"/>
</dbReference>
<keyword evidence="2 5" id="KW-0238">DNA-binding</keyword>
<dbReference type="SUPFAM" id="SSF48008">
    <property type="entry name" value="GntR ligand-binding domain-like"/>
    <property type="match status" value="1"/>
</dbReference>
<dbReference type="Gene3D" id="1.10.10.10">
    <property type="entry name" value="Winged helix-like DNA-binding domain superfamily/Winged helix DNA-binding domain"/>
    <property type="match status" value="1"/>
</dbReference>
<dbReference type="InterPro" id="IPR011711">
    <property type="entry name" value="GntR_C"/>
</dbReference>
<dbReference type="SMART" id="SM00895">
    <property type="entry name" value="FCD"/>
    <property type="match status" value="1"/>
</dbReference>
<dbReference type="GO" id="GO:0003677">
    <property type="term" value="F:DNA binding"/>
    <property type="evidence" value="ECO:0007669"/>
    <property type="project" value="UniProtKB-KW"/>
</dbReference>
<evidence type="ECO:0000313" key="6">
    <source>
        <dbReference type="Proteomes" id="UP000575083"/>
    </source>
</evidence>
<name>A0A7X0U754_9BURK</name>
<keyword evidence="1" id="KW-0805">Transcription regulation</keyword>
<evidence type="ECO:0000259" key="4">
    <source>
        <dbReference type="PROSITE" id="PS50949"/>
    </source>
</evidence>
<keyword evidence="6" id="KW-1185">Reference proteome</keyword>
<dbReference type="InterPro" id="IPR008920">
    <property type="entry name" value="TF_FadR/GntR_C"/>
</dbReference>
<dbReference type="InterPro" id="IPR036390">
    <property type="entry name" value="WH_DNA-bd_sf"/>
</dbReference>
<dbReference type="InterPro" id="IPR036388">
    <property type="entry name" value="WH-like_DNA-bd_sf"/>
</dbReference>
<dbReference type="PANTHER" id="PTHR43537">
    <property type="entry name" value="TRANSCRIPTIONAL REGULATOR, GNTR FAMILY"/>
    <property type="match status" value="1"/>
</dbReference>
<organism evidence="5 6">
    <name type="scientific">Acidovorax soli</name>
    <dbReference type="NCBI Taxonomy" id="592050"/>
    <lineage>
        <taxon>Bacteria</taxon>
        <taxon>Pseudomonadati</taxon>
        <taxon>Pseudomonadota</taxon>
        <taxon>Betaproteobacteria</taxon>
        <taxon>Burkholderiales</taxon>
        <taxon>Comamonadaceae</taxon>
        <taxon>Acidovorax</taxon>
    </lineage>
</organism>
<dbReference type="PROSITE" id="PS50949">
    <property type="entry name" value="HTH_GNTR"/>
    <property type="match status" value="1"/>
</dbReference>
<protein>
    <submittedName>
        <fullName evidence="5">DNA-binding GntR family transcriptional regulator</fullName>
    </submittedName>
</protein>
<dbReference type="Gene3D" id="1.20.120.530">
    <property type="entry name" value="GntR ligand-binding domain-like"/>
    <property type="match status" value="1"/>
</dbReference>
<dbReference type="EMBL" id="JACHLK010000001">
    <property type="protein sequence ID" value="MBB6557608.1"/>
    <property type="molecule type" value="Genomic_DNA"/>
</dbReference>
<evidence type="ECO:0000256" key="2">
    <source>
        <dbReference type="ARBA" id="ARBA00023125"/>
    </source>
</evidence>
<keyword evidence="3" id="KW-0804">Transcription</keyword>
<dbReference type="PANTHER" id="PTHR43537:SF20">
    <property type="entry name" value="HTH-TYPE TRANSCRIPTIONAL REPRESSOR GLAR"/>
    <property type="match status" value="1"/>
</dbReference>
<reference evidence="5 6" key="1">
    <citation type="submission" date="2020-08" db="EMBL/GenBank/DDBJ databases">
        <title>Functional genomics of gut bacteria from endangered species of beetles.</title>
        <authorList>
            <person name="Carlos-Shanley C."/>
        </authorList>
    </citation>
    <scope>NUCLEOTIDE SEQUENCE [LARGE SCALE GENOMIC DNA]</scope>
    <source>
        <strain evidence="5 6">S00198</strain>
    </source>
</reference>
<dbReference type="GO" id="GO:0003700">
    <property type="term" value="F:DNA-binding transcription factor activity"/>
    <property type="evidence" value="ECO:0007669"/>
    <property type="project" value="InterPro"/>
</dbReference>
<dbReference type="AlphaFoldDB" id="A0A7X0U754"/>
<sequence length="226" mass="25293">MLTTLPKRTQAETACDLIRAEILDGRLPPGAKLNIKAIEERLELSLGAVREALSRLGAEGMVMGESHRGYRVSPVSRAELLDLTRARVELESLCLGQAMDHGGVEWETRIVAAAHRMERLQSLPSEAEARSTAAWNEAHGEFHEALVGACPNQWLLRMRDMLYRQSERYRRLSVPLGTDQRDVRGEHRQIMEAALARDKARAFAAIDAHLFATAQLILRSPLLQEP</sequence>
<dbReference type="Pfam" id="PF07729">
    <property type="entry name" value="FCD"/>
    <property type="match status" value="1"/>
</dbReference>
<evidence type="ECO:0000256" key="1">
    <source>
        <dbReference type="ARBA" id="ARBA00023015"/>
    </source>
</evidence>
<feature type="domain" description="HTH gntR-type" evidence="4">
    <location>
        <begin position="8"/>
        <end position="75"/>
    </location>
</feature>
<gene>
    <name evidence="5" type="ORF">HNP48_000272</name>
</gene>
<accession>A0A7X0U754</accession>